<dbReference type="AlphaFoldDB" id="A0A0S7XWM3"/>
<dbReference type="Proteomes" id="UP000051861">
    <property type="component" value="Unassembled WGS sequence"/>
</dbReference>
<dbReference type="Pfam" id="PF02195">
    <property type="entry name" value="ParB_N"/>
    <property type="match status" value="1"/>
</dbReference>
<dbReference type="FunFam" id="3.90.1530.30:FF:000001">
    <property type="entry name" value="Chromosome partitioning protein ParB"/>
    <property type="match status" value="1"/>
</dbReference>
<dbReference type="SMART" id="SM00470">
    <property type="entry name" value="ParB"/>
    <property type="match status" value="1"/>
</dbReference>
<name>A0A0S7XWM3_UNCSA</name>
<evidence type="ECO:0000256" key="2">
    <source>
        <dbReference type="ARBA" id="ARBA00022829"/>
    </source>
</evidence>
<reference evidence="5 6" key="1">
    <citation type="journal article" date="2015" name="Microbiome">
        <title>Genomic resolution of linkages in carbon, nitrogen, and sulfur cycling among widespread estuary sediment bacteria.</title>
        <authorList>
            <person name="Baker B.J."/>
            <person name="Lazar C.S."/>
            <person name="Teske A.P."/>
            <person name="Dick G.J."/>
        </authorList>
    </citation>
    <scope>NUCLEOTIDE SEQUENCE [LARGE SCALE GENOMIC DNA]</scope>
    <source>
        <strain evidence="5">DG_54_3</strain>
    </source>
</reference>
<keyword evidence="3" id="KW-0238">DNA-binding</keyword>
<evidence type="ECO:0000256" key="1">
    <source>
        <dbReference type="ARBA" id="ARBA00006295"/>
    </source>
</evidence>
<comment type="similarity">
    <text evidence="1">Belongs to the ParB family.</text>
</comment>
<evidence type="ECO:0000313" key="6">
    <source>
        <dbReference type="Proteomes" id="UP000051861"/>
    </source>
</evidence>
<dbReference type="InterPro" id="IPR004437">
    <property type="entry name" value="ParB/RepB/Spo0J"/>
</dbReference>
<dbReference type="PROSITE" id="PS50943">
    <property type="entry name" value="HTH_CROC1"/>
    <property type="match status" value="1"/>
</dbReference>
<feature type="domain" description="HTH cro/C1-type" evidence="4">
    <location>
        <begin position="145"/>
        <end position="171"/>
    </location>
</feature>
<dbReference type="EMBL" id="LIZX01000071">
    <property type="protein sequence ID" value="KPJ66822.1"/>
    <property type="molecule type" value="Genomic_DNA"/>
</dbReference>
<dbReference type="PANTHER" id="PTHR33375">
    <property type="entry name" value="CHROMOSOME-PARTITIONING PROTEIN PARB-RELATED"/>
    <property type="match status" value="1"/>
</dbReference>
<dbReference type="CDD" id="cd16393">
    <property type="entry name" value="SPO0J_N"/>
    <property type="match status" value="1"/>
</dbReference>
<dbReference type="InterPro" id="IPR041468">
    <property type="entry name" value="HTH_ParB/Spo0J"/>
</dbReference>
<dbReference type="GO" id="GO:0005694">
    <property type="term" value="C:chromosome"/>
    <property type="evidence" value="ECO:0007669"/>
    <property type="project" value="TreeGrafter"/>
</dbReference>
<dbReference type="InterPro" id="IPR001387">
    <property type="entry name" value="Cro/C1-type_HTH"/>
</dbReference>
<dbReference type="FunFam" id="1.10.10.2830:FF:000001">
    <property type="entry name" value="Chromosome partitioning protein ParB"/>
    <property type="match status" value="1"/>
</dbReference>
<dbReference type="Pfam" id="PF17762">
    <property type="entry name" value="HTH_ParB"/>
    <property type="match status" value="1"/>
</dbReference>
<dbReference type="InterPro" id="IPR036086">
    <property type="entry name" value="ParB/Sulfiredoxin_sf"/>
</dbReference>
<dbReference type="PANTHER" id="PTHR33375:SF1">
    <property type="entry name" value="CHROMOSOME-PARTITIONING PROTEIN PARB-RELATED"/>
    <property type="match status" value="1"/>
</dbReference>
<dbReference type="Gene3D" id="3.90.1530.30">
    <property type="match status" value="1"/>
</dbReference>
<evidence type="ECO:0000313" key="5">
    <source>
        <dbReference type="EMBL" id="KPJ66822.1"/>
    </source>
</evidence>
<evidence type="ECO:0000256" key="3">
    <source>
        <dbReference type="ARBA" id="ARBA00023125"/>
    </source>
</evidence>
<accession>A0A0S7XWM3</accession>
<sequence length="295" mass="33776">MERSEIHRIALGKGLDALIPEFPKDLIKPEKKFAGSMGFVQIKMDKIKPNPYQPRGKFDKDRMKELTLSIREKGIIQPVVVRPVGDEFELVAGERRFLAAQKLGMEKLPALVMEKLSKEGMLELSLIENLQREDLNPIDEAKGYKRLLVECGLSQKQLSERIGKDRSSIANTLRILNLPKSVQSFIANGQLSEGHARAILSLSDETEQIALSRHIIKDGFSVRKTEELVYGKRQKEKRKKLRSSPSKFLEIENSLKQFFGTKVRIVQDKKRGRIQIEFYSDEDLSRILELLHVNL</sequence>
<gene>
    <name evidence="5" type="ORF">AMJ44_07755</name>
</gene>
<evidence type="ECO:0000259" key="4">
    <source>
        <dbReference type="PROSITE" id="PS50943"/>
    </source>
</evidence>
<proteinExistence type="inferred from homology"/>
<protein>
    <recommendedName>
        <fullName evidence="4">HTH cro/C1-type domain-containing protein</fullName>
    </recommendedName>
</protein>
<dbReference type="InterPro" id="IPR050336">
    <property type="entry name" value="Chromosome_partition/occlusion"/>
</dbReference>
<dbReference type="NCBIfam" id="TIGR00180">
    <property type="entry name" value="parB_part"/>
    <property type="match status" value="1"/>
</dbReference>
<dbReference type="GO" id="GO:0045881">
    <property type="term" value="P:positive regulation of sporulation resulting in formation of a cellular spore"/>
    <property type="evidence" value="ECO:0007669"/>
    <property type="project" value="TreeGrafter"/>
</dbReference>
<dbReference type="Gene3D" id="1.10.10.2830">
    <property type="match status" value="1"/>
</dbReference>
<dbReference type="PATRIC" id="fig|1703775.3.peg.3068"/>
<dbReference type="SUPFAM" id="SSF110849">
    <property type="entry name" value="ParB/Sulfiredoxin"/>
    <property type="match status" value="1"/>
</dbReference>
<dbReference type="SUPFAM" id="SSF109709">
    <property type="entry name" value="KorB DNA-binding domain-like"/>
    <property type="match status" value="1"/>
</dbReference>
<dbReference type="GO" id="GO:0003677">
    <property type="term" value="F:DNA binding"/>
    <property type="evidence" value="ECO:0007669"/>
    <property type="project" value="UniProtKB-KW"/>
</dbReference>
<dbReference type="InterPro" id="IPR003115">
    <property type="entry name" value="ParB_N"/>
</dbReference>
<comment type="caution">
    <text evidence="5">The sequence shown here is derived from an EMBL/GenBank/DDBJ whole genome shotgun (WGS) entry which is preliminary data.</text>
</comment>
<dbReference type="GO" id="GO:0007059">
    <property type="term" value="P:chromosome segregation"/>
    <property type="evidence" value="ECO:0007669"/>
    <property type="project" value="UniProtKB-KW"/>
</dbReference>
<organism evidence="5 6">
    <name type="scientific">candidate division WOR-1 bacterium DG_54_3</name>
    <dbReference type="NCBI Taxonomy" id="1703775"/>
    <lineage>
        <taxon>Bacteria</taxon>
        <taxon>Bacillati</taxon>
        <taxon>Saganbacteria</taxon>
    </lineage>
</organism>
<keyword evidence="2" id="KW-0159">Chromosome partition</keyword>